<feature type="signal peptide" evidence="1">
    <location>
        <begin position="1"/>
        <end position="20"/>
    </location>
</feature>
<dbReference type="Proteomes" id="UP000010797">
    <property type="component" value="Chromosome"/>
</dbReference>
<feature type="chain" id="PRO_5039023887" description="Telomeric repeat-binding factor 2" evidence="1">
    <location>
        <begin position="21"/>
        <end position="186"/>
    </location>
</feature>
<sequence>MKGFPTKVILSIVASIALLAGGCTGSTKTGQDSALSPNPSLEGREVEVYSQTLDLNEIVDMETMKLRIINVSLVRNTDPSEDAPLGKIALGIEIGNTSEIDQILYPEDWEMTIDSGEITKPDLTLTSSLGGTYPPARVQQGFITFPVNEKEITTVKELSLKIPYKINEEGAPGTKEFTISLDELKS</sequence>
<gene>
    <name evidence="2" type="ordered locus">Desdi_0157</name>
</gene>
<evidence type="ECO:0000313" key="3">
    <source>
        <dbReference type="Proteomes" id="UP000010797"/>
    </source>
</evidence>
<proteinExistence type="predicted"/>
<protein>
    <recommendedName>
        <fullName evidence="4">Telomeric repeat-binding factor 2</fullName>
    </recommendedName>
</protein>
<dbReference type="RefSeq" id="WP_015260724.1">
    <property type="nucleotide sequence ID" value="NC_019903.1"/>
</dbReference>
<dbReference type="EMBL" id="CP003344">
    <property type="protein sequence ID" value="AGA67717.1"/>
    <property type="molecule type" value="Genomic_DNA"/>
</dbReference>
<accession>L0F3G4</accession>
<name>L0F3G4_DESDL</name>
<organism evidence="2 3">
    <name type="scientific">Desulfitobacterium dichloroeliminans (strain LMG P-21439 / DCA1)</name>
    <dbReference type="NCBI Taxonomy" id="871963"/>
    <lineage>
        <taxon>Bacteria</taxon>
        <taxon>Bacillati</taxon>
        <taxon>Bacillota</taxon>
        <taxon>Clostridia</taxon>
        <taxon>Eubacteriales</taxon>
        <taxon>Desulfitobacteriaceae</taxon>
        <taxon>Desulfitobacterium</taxon>
    </lineage>
</organism>
<reference evidence="3" key="1">
    <citation type="submission" date="2012-02" db="EMBL/GenBank/DDBJ databases">
        <title>Complete sequence of Desulfitobacterium dichloroeliminans LMG P-21439.</title>
        <authorList>
            <person name="Lucas S."/>
            <person name="Han J."/>
            <person name="Lapidus A."/>
            <person name="Cheng J.-F."/>
            <person name="Goodwin L."/>
            <person name="Pitluck S."/>
            <person name="Peters L."/>
            <person name="Ovchinnikova G."/>
            <person name="Teshima H."/>
            <person name="Detter J.C."/>
            <person name="Han C."/>
            <person name="Tapia R."/>
            <person name="Land M."/>
            <person name="Hauser L."/>
            <person name="Kyrpides N."/>
            <person name="Ivanova N."/>
            <person name="Pagani I."/>
            <person name="Kruse T."/>
            <person name="de Vos W.M."/>
            <person name="Boon N."/>
            <person name="Smidt H."/>
            <person name="Woyke T."/>
        </authorList>
    </citation>
    <scope>NUCLEOTIDE SEQUENCE [LARGE SCALE GENOMIC DNA]</scope>
    <source>
        <strain evidence="3">LMG P-21439 / DCA1</strain>
    </source>
</reference>
<dbReference type="KEGG" id="ddl:Desdi_0157"/>
<evidence type="ECO:0008006" key="4">
    <source>
        <dbReference type="Google" id="ProtNLM"/>
    </source>
</evidence>
<dbReference type="PROSITE" id="PS51257">
    <property type="entry name" value="PROKAR_LIPOPROTEIN"/>
    <property type="match status" value="1"/>
</dbReference>
<keyword evidence="1" id="KW-0732">Signal</keyword>
<evidence type="ECO:0000313" key="2">
    <source>
        <dbReference type="EMBL" id="AGA67717.1"/>
    </source>
</evidence>
<evidence type="ECO:0000256" key="1">
    <source>
        <dbReference type="SAM" id="SignalP"/>
    </source>
</evidence>
<dbReference type="HOGENOM" id="CLU_1465967_0_0_9"/>
<keyword evidence="3" id="KW-1185">Reference proteome</keyword>
<dbReference type="AlphaFoldDB" id="L0F3G4"/>
<dbReference type="OrthoDB" id="1807496at2"/>